<organism evidence="2 5">
    <name type="scientific">Enterocloster bolteae</name>
    <dbReference type="NCBI Taxonomy" id="208479"/>
    <lineage>
        <taxon>Bacteria</taxon>
        <taxon>Bacillati</taxon>
        <taxon>Bacillota</taxon>
        <taxon>Clostridia</taxon>
        <taxon>Lachnospirales</taxon>
        <taxon>Lachnospiraceae</taxon>
        <taxon>Enterocloster</taxon>
    </lineage>
</organism>
<accession>A0A412Z0L9</accession>
<dbReference type="Proteomes" id="UP000283975">
    <property type="component" value="Unassembled WGS sequence"/>
</dbReference>
<gene>
    <name evidence="3" type="ORF">DW839_33475</name>
    <name evidence="2" type="ORF">DWW02_21550</name>
</gene>
<proteinExistence type="predicted"/>
<dbReference type="RefSeq" id="WP_118019318.1">
    <property type="nucleotide sequence ID" value="NZ_QRZM01000010.1"/>
</dbReference>
<feature type="domain" description="DUF551" evidence="1">
    <location>
        <begin position="70"/>
        <end position="135"/>
    </location>
</feature>
<protein>
    <submittedName>
        <fullName evidence="2">DUF551 domain-containing protein</fullName>
    </submittedName>
</protein>
<reference evidence="4 5" key="1">
    <citation type="submission" date="2018-08" db="EMBL/GenBank/DDBJ databases">
        <title>A genome reference for cultivated species of the human gut microbiota.</title>
        <authorList>
            <person name="Zou Y."/>
            <person name="Xue W."/>
            <person name="Luo G."/>
        </authorList>
    </citation>
    <scope>NUCLEOTIDE SEQUENCE [LARGE SCALE GENOMIC DNA]</scope>
    <source>
        <strain evidence="2 5">AF14-18</strain>
        <strain evidence="3 4">AM35-14</strain>
    </source>
</reference>
<name>A0A412Z0L9_9FIRM</name>
<dbReference type="Proteomes" id="UP000284543">
    <property type="component" value="Unassembled WGS sequence"/>
</dbReference>
<evidence type="ECO:0000313" key="4">
    <source>
        <dbReference type="Proteomes" id="UP000283975"/>
    </source>
</evidence>
<dbReference type="InterPro" id="IPR007539">
    <property type="entry name" value="DUF551"/>
</dbReference>
<dbReference type="EMBL" id="QSHZ01000113">
    <property type="protein sequence ID" value="RHC43800.1"/>
    <property type="molecule type" value="Genomic_DNA"/>
</dbReference>
<sequence length="140" mass="16255">MERLTDWTNEEKTEVSIRHDRFRDAMIRLAAYEDIGLEPCEIPVLLDRLKRASEQWDIWCDAYQNDVPVWIPVEERLPEKGMRVLVTCDDGVVRISITGEESKITGNCIVNGFPIGINRQHEVFCVIAWIPLPEPYMPQN</sequence>
<evidence type="ECO:0000313" key="2">
    <source>
        <dbReference type="EMBL" id="RGV73428.1"/>
    </source>
</evidence>
<evidence type="ECO:0000259" key="1">
    <source>
        <dbReference type="Pfam" id="PF04448"/>
    </source>
</evidence>
<evidence type="ECO:0000313" key="5">
    <source>
        <dbReference type="Proteomes" id="UP000284543"/>
    </source>
</evidence>
<dbReference type="AlphaFoldDB" id="A0A412Z0L9"/>
<dbReference type="Pfam" id="PF04448">
    <property type="entry name" value="DUF551"/>
    <property type="match status" value="1"/>
</dbReference>
<comment type="caution">
    <text evidence="2">The sequence shown here is derived from an EMBL/GenBank/DDBJ whole genome shotgun (WGS) entry which is preliminary data.</text>
</comment>
<evidence type="ECO:0000313" key="3">
    <source>
        <dbReference type="EMBL" id="RHC43800.1"/>
    </source>
</evidence>
<dbReference type="EMBL" id="QRZM01000010">
    <property type="protein sequence ID" value="RGV73428.1"/>
    <property type="molecule type" value="Genomic_DNA"/>
</dbReference>